<accession>R8ALF2</accession>
<comment type="caution">
    <text evidence="2">The sequence shown here is derived from an EMBL/GenBank/DDBJ whole genome shotgun (WGS) entry which is preliminary data.</text>
</comment>
<feature type="coiled-coil region" evidence="1">
    <location>
        <begin position="2"/>
        <end position="32"/>
    </location>
</feature>
<keyword evidence="3" id="KW-1185">Reference proteome</keyword>
<dbReference type="HOGENOM" id="CLU_3073403_0_0_6"/>
<dbReference type="AlphaFoldDB" id="R8ALF2"/>
<reference evidence="2 3" key="1">
    <citation type="journal article" date="2013" name="Genome Announc.">
        <title>Genome Sequence of Plesiomonas shigelloides Strain 302-73 (Serotype O1).</title>
        <authorList>
            <person name="Pique N."/>
            <person name="Aquilini E."/>
            <person name="Alioto T."/>
            <person name="Minana-Galbis D."/>
            <person name="Tomas J.M."/>
        </authorList>
    </citation>
    <scope>NUCLEOTIDE SEQUENCE [LARGE SCALE GENOMIC DNA]</scope>
    <source>
        <strain evidence="2 3">302-73</strain>
    </source>
</reference>
<protein>
    <submittedName>
        <fullName evidence="2">Uncharacterized protein</fullName>
    </submittedName>
</protein>
<evidence type="ECO:0000256" key="1">
    <source>
        <dbReference type="SAM" id="Coils"/>
    </source>
</evidence>
<evidence type="ECO:0000313" key="2">
    <source>
        <dbReference type="EMBL" id="EON87158.1"/>
    </source>
</evidence>
<dbReference type="Proteomes" id="UP000014012">
    <property type="component" value="Unassembled WGS sequence"/>
</dbReference>
<name>R8ALF2_PLESH</name>
<proteinExistence type="predicted"/>
<feature type="non-terminal residue" evidence="2">
    <location>
        <position position="1"/>
    </location>
</feature>
<sequence length="53" mass="5864">TLANMKNKIDLLQELQTHLKESQRALGDASADADLPHGYSFMEADSSCRRTGQ</sequence>
<keyword evidence="1" id="KW-0175">Coiled coil</keyword>
<evidence type="ECO:0000313" key="3">
    <source>
        <dbReference type="Proteomes" id="UP000014012"/>
    </source>
</evidence>
<dbReference type="EMBL" id="AQQO01000376">
    <property type="protein sequence ID" value="EON87158.1"/>
    <property type="molecule type" value="Genomic_DNA"/>
</dbReference>
<gene>
    <name evidence="2" type="ORF">PLESHI_17107</name>
</gene>
<dbReference type="Pfam" id="PF25557">
    <property type="entry name" value="GAUT_1"/>
    <property type="match status" value="1"/>
</dbReference>
<organism evidence="2 3">
    <name type="scientific">Plesiomonas shigelloides 302-73</name>
    <dbReference type="NCBI Taxonomy" id="1315976"/>
    <lineage>
        <taxon>Bacteria</taxon>
        <taxon>Pseudomonadati</taxon>
        <taxon>Pseudomonadota</taxon>
        <taxon>Gammaproteobacteria</taxon>
        <taxon>Enterobacterales</taxon>
        <taxon>Enterobacteriaceae</taxon>
        <taxon>Plesiomonas</taxon>
    </lineage>
</organism>